<dbReference type="Gene3D" id="3.40.50.150">
    <property type="entry name" value="Vaccinia Virus protein VP39"/>
    <property type="match status" value="1"/>
</dbReference>
<keyword evidence="9" id="KW-1185">Reference proteome</keyword>
<dbReference type="PANTHER" id="PTHR47739">
    <property type="entry name" value="TRNA1(VAL) (ADENINE(37)-N6)-METHYLTRANSFERASE"/>
    <property type="match status" value="1"/>
</dbReference>
<comment type="subcellular location">
    <subcellularLocation>
        <location evidence="6">Cytoplasm</location>
    </subcellularLocation>
</comment>
<dbReference type="Pfam" id="PF05175">
    <property type="entry name" value="MTS"/>
    <property type="match status" value="1"/>
</dbReference>
<keyword evidence="2 6" id="KW-0489">Methyltransferase</keyword>
<dbReference type="GO" id="GO:0032259">
    <property type="term" value="P:methylation"/>
    <property type="evidence" value="ECO:0007669"/>
    <property type="project" value="UniProtKB-KW"/>
</dbReference>
<dbReference type="PANTHER" id="PTHR47739:SF1">
    <property type="entry name" value="TRNA1(VAL) (ADENINE(37)-N6)-METHYLTRANSFERASE"/>
    <property type="match status" value="1"/>
</dbReference>
<dbReference type="CDD" id="cd02440">
    <property type="entry name" value="AdoMet_MTases"/>
    <property type="match status" value="1"/>
</dbReference>
<dbReference type="InterPro" id="IPR050210">
    <property type="entry name" value="tRNA_Adenine-N(6)_MTase"/>
</dbReference>
<dbReference type="InterPro" id="IPR029063">
    <property type="entry name" value="SAM-dependent_MTases_sf"/>
</dbReference>
<name>A0ABU2KHD6_9FLAO</name>
<comment type="caution">
    <text evidence="8">The sequence shown here is derived from an EMBL/GenBank/DDBJ whole genome shotgun (WGS) entry which is preliminary data.</text>
</comment>
<evidence type="ECO:0000313" key="8">
    <source>
        <dbReference type="EMBL" id="MDT0294104.1"/>
    </source>
</evidence>
<dbReference type="EC" id="2.1.1.223" evidence="6"/>
<evidence type="ECO:0000256" key="2">
    <source>
        <dbReference type="ARBA" id="ARBA00022603"/>
    </source>
</evidence>
<dbReference type="InterPro" id="IPR007848">
    <property type="entry name" value="Small_mtfrase_dom"/>
</dbReference>
<organism evidence="8 9">
    <name type="scientific">Mesonia ostreae</name>
    <dbReference type="NCBI Taxonomy" id="861110"/>
    <lineage>
        <taxon>Bacteria</taxon>
        <taxon>Pseudomonadati</taxon>
        <taxon>Bacteroidota</taxon>
        <taxon>Flavobacteriia</taxon>
        <taxon>Flavobacteriales</taxon>
        <taxon>Flavobacteriaceae</taxon>
        <taxon>Mesonia</taxon>
    </lineage>
</organism>
<comment type="function">
    <text evidence="6">Specifically methylates the adenine in position 37 of tRNA(1)(Val) (anticodon cmo5UAC).</text>
</comment>
<evidence type="ECO:0000256" key="3">
    <source>
        <dbReference type="ARBA" id="ARBA00022679"/>
    </source>
</evidence>
<dbReference type="SUPFAM" id="SSF53335">
    <property type="entry name" value="S-adenosyl-L-methionine-dependent methyltransferases"/>
    <property type="match status" value="1"/>
</dbReference>
<comment type="catalytic activity">
    <reaction evidence="6">
        <text>adenosine(37) in tRNA1(Val) + S-adenosyl-L-methionine = N(6)-methyladenosine(37) in tRNA1(Val) + S-adenosyl-L-homocysteine + H(+)</text>
        <dbReference type="Rhea" id="RHEA:43160"/>
        <dbReference type="Rhea" id="RHEA-COMP:10369"/>
        <dbReference type="Rhea" id="RHEA-COMP:10370"/>
        <dbReference type="ChEBI" id="CHEBI:15378"/>
        <dbReference type="ChEBI" id="CHEBI:57856"/>
        <dbReference type="ChEBI" id="CHEBI:59789"/>
        <dbReference type="ChEBI" id="CHEBI:74411"/>
        <dbReference type="ChEBI" id="CHEBI:74449"/>
        <dbReference type="EC" id="2.1.1.223"/>
    </reaction>
</comment>
<dbReference type="InterPro" id="IPR002052">
    <property type="entry name" value="DNA_methylase_N6_adenine_CS"/>
</dbReference>
<keyword evidence="1 6" id="KW-0963">Cytoplasm</keyword>
<feature type="domain" description="Methyltransferase small" evidence="7">
    <location>
        <begin position="34"/>
        <end position="128"/>
    </location>
</feature>
<proteinExistence type="inferred from homology"/>
<dbReference type="EMBL" id="JAVRBG010000004">
    <property type="protein sequence ID" value="MDT0294104.1"/>
    <property type="molecule type" value="Genomic_DNA"/>
</dbReference>
<protein>
    <recommendedName>
        <fullName evidence="6">tRNA1(Val) (adenine(37)-N6)-methyltransferase</fullName>
        <ecNumber evidence="6">2.1.1.223</ecNumber>
    </recommendedName>
    <alternativeName>
        <fullName evidence="6">tRNA m6A37 methyltransferase</fullName>
    </alternativeName>
</protein>
<evidence type="ECO:0000256" key="5">
    <source>
        <dbReference type="ARBA" id="ARBA00022694"/>
    </source>
</evidence>
<dbReference type="Proteomes" id="UP001182991">
    <property type="component" value="Unassembled WGS sequence"/>
</dbReference>
<gene>
    <name evidence="8" type="ORF">RLT85_05610</name>
</gene>
<dbReference type="RefSeq" id="WP_311401053.1">
    <property type="nucleotide sequence ID" value="NZ_JAVRBG010000004.1"/>
</dbReference>
<dbReference type="GO" id="GO:0008168">
    <property type="term" value="F:methyltransferase activity"/>
    <property type="evidence" value="ECO:0007669"/>
    <property type="project" value="UniProtKB-KW"/>
</dbReference>
<accession>A0ABU2KHD6</accession>
<evidence type="ECO:0000259" key="7">
    <source>
        <dbReference type="Pfam" id="PF05175"/>
    </source>
</evidence>
<keyword evidence="3 6" id="KW-0808">Transferase</keyword>
<comment type="similarity">
    <text evidence="6">Belongs to the methyltransferase superfamily. tRNA (adenine-N(6)-)-methyltransferase family.</text>
</comment>
<dbReference type="InterPro" id="IPR022882">
    <property type="entry name" value="tRNA_adenine-N6_MeTrfase"/>
</dbReference>
<evidence type="ECO:0000256" key="6">
    <source>
        <dbReference type="HAMAP-Rule" id="MF_01872"/>
    </source>
</evidence>
<reference evidence="9" key="1">
    <citation type="submission" date="2023-07" db="EMBL/GenBank/DDBJ databases">
        <title>Isolating and identifying novel microbial strains from the Mariana Trench.</title>
        <authorList>
            <person name="Fu H."/>
        </authorList>
    </citation>
    <scope>NUCLEOTIDE SEQUENCE [LARGE SCALE GENOMIC DNA]</scope>
    <source>
        <strain evidence="9">T-y2</strain>
    </source>
</reference>
<sequence length="245" mass="28220">MSQDFRFKEFTIKQDRCAMKIGTDGVLLGAWAHIPNTTYSILDIGAGTGVIALMLAQRSQARLIDALEIDEDAYEQCVDNFENSPWGDRLFCYHADLDEFTEEFSSEEDETNENYDLIVSNPPYFAPALAKETSEARKKARFYDALPFEDLLTNAVKLLAKDGTFQTIIPFAEYDRFIFLAQKVQLNLQRVTWVKGNQNAPVKRVLLQLGFEELPLQENTLIIEKYRHVYTEEYIGLVKDFYLKL</sequence>
<evidence type="ECO:0000256" key="4">
    <source>
        <dbReference type="ARBA" id="ARBA00022691"/>
    </source>
</evidence>
<dbReference type="PROSITE" id="PS00092">
    <property type="entry name" value="N6_MTASE"/>
    <property type="match status" value="1"/>
</dbReference>
<dbReference type="HAMAP" id="MF_01872">
    <property type="entry name" value="tRNA_methyltr_YfiC"/>
    <property type="match status" value="1"/>
</dbReference>
<evidence type="ECO:0000313" key="9">
    <source>
        <dbReference type="Proteomes" id="UP001182991"/>
    </source>
</evidence>
<keyword evidence="4 6" id="KW-0949">S-adenosyl-L-methionine</keyword>
<evidence type="ECO:0000256" key="1">
    <source>
        <dbReference type="ARBA" id="ARBA00022490"/>
    </source>
</evidence>
<keyword evidence="5 6" id="KW-0819">tRNA processing</keyword>